<evidence type="ECO:0000256" key="4">
    <source>
        <dbReference type="ARBA" id="ARBA00022503"/>
    </source>
</evidence>
<evidence type="ECO:0000313" key="13">
    <source>
        <dbReference type="EMBL" id="MDV5087391.1"/>
    </source>
</evidence>
<dbReference type="InterPro" id="IPR023696">
    <property type="entry name" value="Ureohydrolase_dom_sf"/>
</dbReference>
<dbReference type="PROSITE" id="PS01053">
    <property type="entry name" value="ARGINASE_1"/>
    <property type="match status" value="1"/>
</dbReference>
<proteinExistence type="inferred from homology"/>
<evidence type="ECO:0000256" key="5">
    <source>
        <dbReference type="ARBA" id="ARBA00022723"/>
    </source>
</evidence>
<dbReference type="EMBL" id="JAWJZB010000001">
    <property type="protein sequence ID" value="MDV5087391.1"/>
    <property type="molecule type" value="Genomic_DNA"/>
</dbReference>
<dbReference type="PRINTS" id="PR00116">
    <property type="entry name" value="ARGINASE"/>
</dbReference>
<comment type="catalytic activity">
    <reaction evidence="8 12">
        <text>L-arginine + H2O = urea + L-ornithine</text>
        <dbReference type="Rhea" id="RHEA:20569"/>
        <dbReference type="ChEBI" id="CHEBI:15377"/>
        <dbReference type="ChEBI" id="CHEBI:16199"/>
        <dbReference type="ChEBI" id="CHEBI:32682"/>
        <dbReference type="ChEBI" id="CHEBI:46911"/>
        <dbReference type="EC" id="3.5.3.1"/>
    </reaction>
</comment>
<keyword evidence="4 12" id="KW-0056">Arginine metabolism</keyword>
<comment type="similarity">
    <text evidence="10 11">Belongs to the arginase family.</text>
</comment>
<protein>
    <recommendedName>
        <fullName evidence="3 9">Arginase</fullName>
        <ecNumber evidence="2 9">3.5.3.1</ecNumber>
    </recommendedName>
</protein>
<dbReference type="EC" id="3.5.3.1" evidence="2 9"/>
<evidence type="ECO:0000256" key="7">
    <source>
        <dbReference type="ARBA" id="ARBA00023211"/>
    </source>
</evidence>
<evidence type="ECO:0000256" key="10">
    <source>
        <dbReference type="PROSITE-ProRule" id="PRU00742"/>
    </source>
</evidence>
<keyword evidence="7 12" id="KW-0464">Manganese</keyword>
<dbReference type="PROSITE" id="PS51409">
    <property type="entry name" value="ARGINASE_2"/>
    <property type="match status" value="1"/>
</dbReference>
<evidence type="ECO:0000256" key="11">
    <source>
        <dbReference type="RuleBase" id="RU003684"/>
    </source>
</evidence>
<dbReference type="SUPFAM" id="SSF52768">
    <property type="entry name" value="Arginase/deacetylase"/>
    <property type="match status" value="1"/>
</dbReference>
<dbReference type="PANTHER" id="PTHR43782:SF3">
    <property type="entry name" value="ARGINASE"/>
    <property type="match status" value="1"/>
</dbReference>
<dbReference type="PIRSF" id="PIRSF036979">
    <property type="entry name" value="Arginase"/>
    <property type="match status" value="1"/>
</dbReference>
<evidence type="ECO:0000256" key="1">
    <source>
        <dbReference type="ARBA" id="ARBA00005098"/>
    </source>
</evidence>
<dbReference type="NCBIfam" id="TIGR01229">
    <property type="entry name" value="rocF_arginase"/>
    <property type="match status" value="1"/>
</dbReference>
<keyword evidence="5 12" id="KW-0479">Metal-binding</keyword>
<dbReference type="InterPro" id="IPR006035">
    <property type="entry name" value="Ureohydrolase"/>
</dbReference>
<evidence type="ECO:0000256" key="9">
    <source>
        <dbReference type="NCBIfam" id="TIGR01229"/>
    </source>
</evidence>
<dbReference type="Pfam" id="PF00491">
    <property type="entry name" value="Arginase"/>
    <property type="match status" value="1"/>
</dbReference>
<keyword evidence="6 11" id="KW-0378">Hydrolase</keyword>
<dbReference type="InterPro" id="IPR020855">
    <property type="entry name" value="Ureohydrolase_Mn_BS"/>
</dbReference>
<dbReference type="RefSeq" id="WP_317329250.1">
    <property type="nucleotide sequence ID" value="NZ_JAWJZA010000009.1"/>
</dbReference>
<organism evidence="13 14">
    <name type="scientific">Veillonella absiana</name>
    <dbReference type="NCBI Taxonomy" id="3079305"/>
    <lineage>
        <taxon>Bacteria</taxon>
        <taxon>Bacillati</taxon>
        <taxon>Bacillota</taxon>
        <taxon>Negativicutes</taxon>
        <taxon>Veillonellales</taxon>
        <taxon>Veillonellaceae</taxon>
        <taxon>Veillonella</taxon>
    </lineage>
</organism>
<reference evidence="13 14" key="1">
    <citation type="submission" date="2023-10" db="EMBL/GenBank/DDBJ databases">
        <title>Veillonella sp. nov., isolated from a pig farm feces dump.</title>
        <authorList>
            <person name="Chang Y.-H."/>
        </authorList>
    </citation>
    <scope>NUCLEOTIDE SEQUENCE [LARGE SCALE GENOMIC DNA]</scope>
    <source>
        <strain evidence="13 14">YH-vei2233</strain>
    </source>
</reference>
<evidence type="ECO:0000256" key="2">
    <source>
        <dbReference type="ARBA" id="ARBA00012168"/>
    </source>
</evidence>
<dbReference type="Proteomes" id="UP001272515">
    <property type="component" value="Unassembled WGS sequence"/>
</dbReference>
<gene>
    <name evidence="13" type="primary">rocF</name>
    <name evidence="13" type="ORF">RVY80_00795</name>
</gene>
<dbReference type="InterPro" id="IPR014033">
    <property type="entry name" value="Arginase"/>
</dbReference>
<name>A0ABU3Z6Q0_9FIRM</name>
<dbReference type="Gene3D" id="3.40.800.10">
    <property type="entry name" value="Ureohydrolase domain"/>
    <property type="match status" value="1"/>
</dbReference>
<dbReference type="GO" id="GO:0004053">
    <property type="term" value="F:arginase activity"/>
    <property type="evidence" value="ECO:0007669"/>
    <property type="project" value="UniProtKB-EC"/>
</dbReference>
<comment type="pathway">
    <text evidence="1">Nitrogen metabolism; urea cycle; L-ornithine and urea from L-arginine: step 1/1.</text>
</comment>
<comment type="cofactor">
    <cofactor evidence="12">
        <name>Mn(2+)</name>
        <dbReference type="ChEBI" id="CHEBI:29035"/>
    </cofactor>
    <text evidence="12">Binds 2 manganese ions per subunit.</text>
</comment>
<evidence type="ECO:0000256" key="3">
    <source>
        <dbReference type="ARBA" id="ARBA00018123"/>
    </source>
</evidence>
<comment type="caution">
    <text evidence="13">The sequence shown here is derived from an EMBL/GenBank/DDBJ whole genome shotgun (WGS) entry which is preliminary data.</text>
</comment>
<evidence type="ECO:0000256" key="8">
    <source>
        <dbReference type="ARBA" id="ARBA00047391"/>
    </source>
</evidence>
<sequence length="306" mass="33607">MKNVTILGVPMDLGAGKRGVDMGPSAIRLASLVKRLQSMGKIVEDRGNIHVPVGLNRDNEAMKYREEVLTACRSLAEEVYKIYQEDSFPLILGGDHSIAMGSIAGLARKEPEMGVIWIDAHADFNSNTTSPSGNIHGMPLAVSCGIGDPEFVDIGTPGRKIDPKRVVVVGARDIDMGEVVLLRQHGVKVYTMEEVDLYGIQHIMQEAMQYLEKNCSCLHVSFDMDAIDPSEAPGTGTPVRGGLTYREAHFIMKYISTYGNFVTSLEVVEVNPILDIQNKTAELAVELIESAFGKRIMYYSDIDELD</sequence>
<dbReference type="CDD" id="cd09989">
    <property type="entry name" value="Arginase"/>
    <property type="match status" value="1"/>
</dbReference>
<dbReference type="PANTHER" id="PTHR43782">
    <property type="entry name" value="ARGINASE"/>
    <property type="match status" value="1"/>
</dbReference>
<keyword evidence="14" id="KW-1185">Reference proteome</keyword>
<evidence type="ECO:0000256" key="6">
    <source>
        <dbReference type="ARBA" id="ARBA00022801"/>
    </source>
</evidence>
<evidence type="ECO:0000256" key="12">
    <source>
        <dbReference type="RuleBase" id="RU361159"/>
    </source>
</evidence>
<evidence type="ECO:0000313" key="14">
    <source>
        <dbReference type="Proteomes" id="UP001272515"/>
    </source>
</evidence>
<accession>A0ABU3Z6Q0</accession>